<accession>A0ABQ9EAF6</accession>
<dbReference type="PROSITE" id="PS50888">
    <property type="entry name" value="BHLH"/>
    <property type="match status" value="1"/>
</dbReference>
<feature type="compositionally biased region" description="Polar residues" evidence="5">
    <location>
        <begin position="355"/>
        <end position="374"/>
    </location>
</feature>
<keyword evidence="2" id="KW-0805">Transcription regulation</keyword>
<reference evidence="7 8" key="1">
    <citation type="submission" date="2022-12" db="EMBL/GenBank/DDBJ databases">
        <title>Chromosome-level genome of Tegillarca granosa.</title>
        <authorList>
            <person name="Kim J."/>
        </authorList>
    </citation>
    <scope>NUCLEOTIDE SEQUENCE [LARGE SCALE GENOMIC DNA]</scope>
    <source>
        <strain evidence="7">Teg-2019</strain>
        <tissue evidence="7">Adductor muscle</tissue>
    </source>
</reference>
<evidence type="ECO:0000256" key="1">
    <source>
        <dbReference type="ARBA" id="ARBA00004123"/>
    </source>
</evidence>
<dbReference type="InterPro" id="IPR036638">
    <property type="entry name" value="HLH_DNA-bd_sf"/>
</dbReference>
<evidence type="ECO:0000256" key="3">
    <source>
        <dbReference type="ARBA" id="ARBA00023163"/>
    </source>
</evidence>
<dbReference type="CDD" id="cd11440">
    <property type="entry name" value="bHLH-O_Cwo_like"/>
    <property type="match status" value="1"/>
</dbReference>
<gene>
    <name evidence="7" type="ORF">KUTeg_021316</name>
</gene>
<organism evidence="7 8">
    <name type="scientific">Tegillarca granosa</name>
    <name type="common">Malaysian cockle</name>
    <name type="synonym">Anadara granosa</name>
    <dbReference type="NCBI Taxonomy" id="220873"/>
    <lineage>
        <taxon>Eukaryota</taxon>
        <taxon>Metazoa</taxon>
        <taxon>Spiralia</taxon>
        <taxon>Lophotrochozoa</taxon>
        <taxon>Mollusca</taxon>
        <taxon>Bivalvia</taxon>
        <taxon>Autobranchia</taxon>
        <taxon>Pteriomorphia</taxon>
        <taxon>Arcoida</taxon>
        <taxon>Arcoidea</taxon>
        <taxon>Arcidae</taxon>
        <taxon>Tegillarca</taxon>
    </lineage>
</organism>
<evidence type="ECO:0000256" key="2">
    <source>
        <dbReference type="ARBA" id="ARBA00023015"/>
    </source>
</evidence>
<dbReference type="PANTHER" id="PTHR10985">
    <property type="entry name" value="BASIC HELIX-LOOP-HELIX TRANSCRIPTION FACTOR, HES-RELATED"/>
    <property type="match status" value="1"/>
</dbReference>
<dbReference type="InterPro" id="IPR011598">
    <property type="entry name" value="bHLH_dom"/>
</dbReference>
<name>A0ABQ9EAF6_TEGGR</name>
<dbReference type="Gene3D" id="4.10.280.10">
    <property type="entry name" value="Helix-loop-helix DNA-binding domain"/>
    <property type="match status" value="1"/>
</dbReference>
<dbReference type="SMART" id="SM00353">
    <property type="entry name" value="HLH"/>
    <property type="match status" value="1"/>
</dbReference>
<dbReference type="SUPFAM" id="SSF47459">
    <property type="entry name" value="HLH, helix-loop-helix DNA-binding domain"/>
    <property type="match status" value="1"/>
</dbReference>
<feature type="non-terminal residue" evidence="7">
    <location>
        <position position="551"/>
    </location>
</feature>
<keyword evidence="3" id="KW-0804">Transcription</keyword>
<dbReference type="Pfam" id="PF00010">
    <property type="entry name" value="HLH"/>
    <property type="match status" value="1"/>
</dbReference>
<evidence type="ECO:0000313" key="8">
    <source>
        <dbReference type="Proteomes" id="UP001217089"/>
    </source>
</evidence>
<evidence type="ECO:0000313" key="7">
    <source>
        <dbReference type="EMBL" id="KAJ8302329.1"/>
    </source>
</evidence>
<evidence type="ECO:0000256" key="4">
    <source>
        <dbReference type="ARBA" id="ARBA00023242"/>
    </source>
</evidence>
<comment type="subcellular location">
    <subcellularLocation>
        <location evidence="1">Nucleus</location>
    </subcellularLocation>
</comment>
<evidence type="ECO:0000259" key="6">
    <source>
        <dbReference type="PROSITE" id="PS50888"/>
    </source>
</evidence>
<feature type="compositionally biased region" description="Low complexity" evidence="5">
    <location>
        <begin position="329"/>
        <end position="339"/>
    </location>
</feature>
<dbReference type="Gene3D" id="6.10.250.980">
    <property type="match status" value="1"/>
</dbReference>
<feature type="region of interest" description="Disordered" evidence="5">
    <location>
        <begin position="325"/>
        <end position="374"/>
    </location>
</feature>
<sequence>MEEVNMETCFDGKPTKRIKLELADRPLNFADPVSHRIIEKRRRDRMNNCLADLSRLIPSTYLKQGQGRIEKTEIIELAIKHIEHLTKLSNYTAAGDGVDHLKPSKQSGRCCEQKFYMGFKECQDELMRYFVEEEGWDSKDKLLVRIMNHLDQSSAKFNSESGCMDENGDLQVGKMEKDEIISDDGNGAYSVHSHQGGIIGESGLAPMQMQSMTQTEQCMNTVQKKSVSNQHLRTLLTRTGANNNDSVSVGSNSSCLSLMSLAADGVGHMRREEESGFCSSNVPFEGQNALSEPEQNSNSNACEKNVYKFKHNITKRFSLEEKHHIIPGSDTSSSSSQEDSNVKVKRRMPRAKAESPSSDETPYPNSDHSSYENITNCDSPAKEEECGSNSDNSKHSVCLPAFLLHPSGTHYVPFSVHSGQVKKVLSVEKTSNPSVFHPISIPVNFGGNYISMQNINIDSKLFVMSLFFLFDCLFVCCCCCKITNYHLSFSGFKNSCFISYKNSIELIIENIDKLFMGKTFWLNLQSCEKSNFHDIMLHLMLKLIITLKCRV</sequence>
<keyword evidence="4" id="KW-0539">Nucleus</keyword>
<comment type="caution">
    <text evidence="7">The sequence shown here is derived from an EMBL/GenBank/DDBJ whole genome shotgun (WGS) entry which is preliminary data.</text>
</comment>
<dbReference type="EMBL" id="JARBDR010000918">
    <property type="protein sequence ID" value="KAJ8302329.1"/>
    <property type="molecule type" value="Genomic_DNA"/>
</dbReference>
<dbReference type="SUPFAM" id="SSF158457">
    <property type="entry name" value="Orange domain-like"/>
    <property type="match status" value="1"/>
</dbReference>
<protein>
    <recommendedName>
        <fullName evidence="6">BHLH domain-containing protein</fullName>
    </recommendedName>
</protein>
<dbReference type="InterPro" id="IPR050370">
    <property type="entry name" value="HES_HEY"/>
</dbReference>
<dbReference type="Proteomes" id="UP001217089">
    <property type="component" value="Unassembled WGS sequence"/>
</dbReference>
<keyword evidence="8" id="KW-1185">Reference proteome</keyword>
<proteinExistence type="predicted"/>
<feature type="domain" description="BHLH" evidence="6">
    <location>
        <begin position="30"/>
        <end position="85"/>
    </location>
</feature>
<evidence type="ECO:0000256" key="5">
    <source>
        <dbReference type="SAM" id="MobiDB-lite"/>
    </source>
</evidence>